<protein>
    <recommendedName>
        <fullName evidence="1">Calcineurin-like phosphoesterase domain-containing protein</fullName>
    </recommendedName>
</protein>
<dbReference type="PATRIC" id="fig|1291052.5.peg.580"/>
<name>A0A0R1ZHN1_9LACO</name>
<dbReference type="Gene3D" id="3.60.21.10">
    <property type="match status" value="1"/>
</dbReference>
<comment type="caution">
    <text evidence="2">The sequence shown here is derived from an EMBL/GenBank/DDBJ whole genome shotgun (WGS) entry which is preliminary data.</text>
</comment>
<organism evidence="2 3">
    <name type="scientific">Lacticaseibacillus sharpeae JCM 1186 = DSM 20505</name>
    <dbReference type="NCBI Taxonomy" id="1291052"/>
    <lineage>
        <taxon>Bacteria</taxon>
        <taxon>Bacillati</taxon>
        <taxon>Bacillota</taxon>
        <taxon>Bacilli</taxon>
        <taxon>Lactobacillales</taxon>
        <taxon>Lactobacillaceae</taxon>
        <taxon>Lacticaseibacillus</taxon>
    </lineage>
</organism>
<dbReference type="InterPro" id="IPR029052">
    <property type="entry name" value="Metallo-depent_PP-like"/>
</dbReference>
<proteinExistence type="predicted"/>
<accession>A0A0R1ZHN1</accession>
<evidence type="ECO:0000259" key="1">
    <source>
        <dbReference type="Pfam" id="PF00149"/>
    </source>
</evidence>
<dbReference type="STRING" id="1291052.FC18_GL000569"/>
<dbReference type="EMBL" id="AYYO01000056">
    <property type="protein sequence ID" value="KRM54349.1"/>
    <property type="molecule type" value="Genomic_DNA"/>
</dbReference>
<dbReference type="InterPro" id="IPR022302">
    <property type="entry name" value="Phosphoesterase_putative"/>
</dbReference>
<evidence type="ECO:0000313" key="2">
    <source>
        <dbReference type="EMBL" id="KRM54349.1"/>
    </source>
</evidence>
<feature type="domain" description="Calcineurin-like phosphoesterase" evidence="1">
    <location>
        <begin position="12"/>
        <end position="238"/>
    </location>
</feature>
<dbReference type="NCBIfam" id="TIGR03729">
    <property type="entry name" value="acc_ester"/>
    <property type="match status" value="1"/>
</dbReference>
<dbReference type="AlphaFoldDB" id="A0A0R1ZHN1"/>
<dbReference type="InterPro" id="IPR052963">
    <property type="entry name" value="Pantetheine_PDE"/>
</dbReference>
<dbReference type="PANTHER" id="PTHR36492:SF2">
    <property type="entry name" value="[ACYL-CARRIER-PROTEIN] PHOSPHODIESTERASE PPTH"/>
    <property type="match status" value="1"/>
</dbReference>
<dbReference type="Pfam" id="PF00149">
    <property type="entry name" value="Metallophos"/>
    <property type="match status" value="1"/>
</dbReference>
<evidence type="ECO:0000313" key="3">
    <source>
        <dbReference type="Proteomes" id="UP000051679"/>
    </source>
</evidence>
<dbReference type="SUPFAM" id="SSF56300">
    <property type="entry name" value="Metallo-dependent phosphatases"/>
    <property type="match status" value="1"/>
</dbReference>
<gene>
    <name evidence="2" type="ORF">FC18_GL000569</name>
</gene>
<sequence>MVQYAQEGGAVMRIAVSSDNHLDINRVDVDAAAHAMAAELRTRQIDYYVNTGDTFNDMRKTRAFYAQLQELVGPATQVRYLAGNHDMIRGTNYAELEGLADPLYQHNRAENLPGTDWTLVGNNGWYDYSFAPAAAELTPEALWHWKKAYWIDGVIEQPLTDPERMDVVLQQVAAALRAAAGRRVLFATHFVPRAKFLNPRMLHDDVGAKAAAMLGSARLGVLLQQNTVAYAAFGHLHHRDAPRVLDGTEYLHTPVGYGTARRHEWNSSDFMTEWRATLQVVDLQ</sequence>
<dbReference type="CDD" id="cd00838">
    <property type="entry name" value="MPP_superfamily"/>
    <property type="match status" value="1"/>
</dbReference>
<dbReference type="PANTHER" id="PTHR36492">
    <property type="match status" value="1"/>
</dbReference>
<dbReference type="GO" id="GO:0016787">
    <property type="term" value="F:hydrolase activity"/>
    <property type="evidence" value="ECO:0007669"/>
    <property type="project" value="InterPro"/>
</dbReference>
<keyword evidence="3" id="KW-1185">Reference proteome</keyword>
<reference evidence="2 3" key="1">
    <citation type="journal article" date="2015" name="Genome Announc.">
        <title>Expanding the biotechnology potential of lactobacilli through comparative genomics of 213 strains and associated genera.</title>
        <authorList>
            <person name="Sun Z."/>
            <person name="Harris H.M."/>
            <person name="McCann A."/>
            <person name="Guo C."/>
            <person name="Argimon S."/>
            <person name="Zhang W."/>
            <person name="Yang X."/>
            <person name="Jeffery I.B."/>
            <person name="Cooney J.C."/>
            <person name="Kagawa T.F."/>
            <person name="Liu W."/>
            <person name="Song Y."/>
            <person name="Salvetti E."/>
            <person name="Wrobel A."/>
            <person name="Rasinkangas P."/>
            <person name="Parkhill J."/>
            <person name="Rea M.C."/>
            <person name="O'Sullivan O."/>
            <person name="Ritari J."/>
            <person name="Douillard F.P."/>
            <person name="Paul Ross R."/>
            <person name="Yang R."/>
            <person name="Briner A.E."/>
            <person name="Felis G.E."/>
            <person name="de Vos W.M."/>
            <person name="Barrangou R."/>
            <person name="Klaenhammer T.R."/>
            <person name="Caufield P.W."/>
            <person name="Cui Y."/>
            <person name="Zhang H."/>
            <person name="O'Toole P.W."/>
        </authorList>
    </citation>
    <scope>NUCLEOTIDE SEQUENCE [LARGE SCALE GENOMIC DNA]</scope>
    <source>
        <strain evidence="2 3">DSM 20505</strain>
    </source>
</reference>
<dbReference type="Proteomes" id="UP000051679">
    <property type="component" value="Unassembled WGS sequence"/>
</dbReference>
<dbReference type="InterPro" id="IPR004843">
    <property type="entry name" value="Calcineurin-like_PHP"/>
</dbReference>